<evidence type="ECO:0000313" key="2">
    <source>
        <dbReference type="Proteomes" id="UP000008898"/>
    </source>
</evidence>
<dbReference type="PROSITE" id="PS51257">
    <property type="entry name" value="PROKAR_LIPOPROTEIN"/>
    <property type="match status" value="1"/>
</dbReference>
<dbReference type="Proteomes" id="UP000008898">
    <property type="component" value="Chromosome"/>
</dbReference>
<dbReference type="KEGG" id="zga:ZOBELLIA_3541"/>
<protein>
    <submittedName>
        <fullName evidence="1">SusD/RagB family lipoprotein</fullName>
    </submittedName>
</protein>
<dbReference type="RefSeq" id="WP_013994869.1">
    <property type="nucleotide sequence ID" value="NC_015844.1"/>
</dbReference>
<dbReference type="InterPro" id="IPR011990">
    <property type="entry name" value="TPR-like_helical_dom_sf"/>
</dbReference>
<proteinExistence type="predicted"/>
<dbReference type="Gene3D" id="1.25.40.390">
    <property type="match status" value="1"/>
</dbReference>
<dbReference type="HOGENOM" id="CLU_025928_1_0_10"/>
<dbReference type="AlphaFoldDB" id="G0L172"/>
<dbReference type="EMBL" id="FP476056">
    <property type="protein sequence ID" value="CAZ97679.1"/>
    <property type="molecule type" value="Genomic_DNA"/>
</dbReference>
<organism evidence="1 2">
    <name type="scientific">Zobellia galactanivorans (strain DSM 12802 / CCUG 47099 / CIP 106680 / NCIMB 13871 / Dsij)</name>
    <dbReference type="NCBI Taxonomy" id="63186"/>
    <lineage>
        <taxon>Bacteria</taxon>
        <taxon>Pseudomonadati</taxon>
        <taxon>Bacteroidota</taxon>
        <taxon>Flavobacteriia</taxon>
        <taxon>Flavobacteriales</taxon>
        <taxon>Flavobacteriaceae</taxon>
        <taxon>Zobellia</taxon>
    </lineage>
</organism>
<reference evidence="2" key="1">
    <citation type="submission" date="2009-07" db="EMBL/GenBank/DDBJ databases">
        <title>Complete genome sequence of Zobellia galactanivorans Dsij.</title>
        <authorList>
            <consortium name="Genoscope - CEA"/>
        </authorList>
    </citation>
    <scope>NUCLEOTIDE SEQUENCE [LARGE SCALE GENOMIC DNA]</scope>
    <source>
        <strain evidence="2">DSM 12802 / CCUG 47099 / CIP 106680 / NCIMB 13871 / Dsij</strain>
    </source>
</reference>
<keyword evidence="1" id="KW-0449">Lipoprotein</keyword>
<evidence type="ECO:0000313" key="1">
    <source>
        <dbReference type="EMBL" id="CAZ97679.1"/>
    </source>
</evidence>
<dbReference type="OrthoDB" id="725917at2"/>
<keyword evidence="2" id="KW-1185">Reference proteome</keyword>
<name>G0L172_ZOBGA</name>
<dbReference type="PATRIC" id="fig|63186.3.peg.3457"/>
<dbReference type="SUPFAM" id="SSF48452">
    <property type="entry name" value="TPR-like"/>
    <property type="match status" value="1"/>
</dbReference>
<gene>
    <name evidence="1" type="ordered locus">zobellia_3541</name>
</gene>
<dbReference type="Pfam" id="PF12771">
    <property type="entry name" value="SusD-like_2"/>
    <property type="match status" value="1"/>
</dbReference>
<dbReference type="STRING" id="63186.ZOBELLIA_3541"/>
<reference evidence="1 2" key="2">
    <citation type="journal article" date="2012" name="Environ. Microbiol.">
        <title>Characterization of the first alginolytic operons in a marine bacterium: from their emergence in marine Flavobacteriia to their independent transfers to marine Proteobacteria and human gut Bacteroides.</title>
        <authorList>
            <person name="Thomas F."/>
            <person name="Barbeyron T."/>
            <person name="Tonon T."/>
            <person name="Genicot S."/>
            <person name="Czjzek M."/>
            <person name="Michel G."/>
        </authorList>
    </citation>
    <scope>NUCLEOTIDE SEQUENCE [LARGE SCALE GENOMIC DNA]</scope>
    <source>
        <strain evidence="2">DSM 12802 / CCUG 47099 / CIP 106680 / NCIMB 13871 / Dsij</strain>
    </source>
</reference>
<dbReference type="InterPro" id="IPR041662">
    <property type="entry name" value="SusD-like_2"/>
</dbReference>
<accession>G0L172</accession>
<sequence>MNIYKTPIALLIFIGTVLGCTDDFEEMNTSPNDLTSVPYVTLITNAEVSILKTYNPILNFEVSWARYNVRDVYVDNDRYSINGSGTNFNVYSGHLKNLNLALDLAEEAGDANAIAVSKILRSYAYQNLTDWYGDIPYSEALSADSDENATIYPKYDSQEFIYTDLIAQLKEANSMIDVSQSLGSADVIFEGDMMRWKRFANSLLLRIYMRMSLVDAATAKTGIEEIMADPGKYPIIDSNDNAAFKYWIPEDATYRSPYYMDPTQAAKQENVTSAYMIDFLKSRNDLERLAVYAEPAASSGEYVGIPLGTLGENTPDLSIMGIDEFRALDSPTRVMRYSEVLFIIAEAALNGWNVNMTAKEAYEAAIAASFEEYGLDPGTYLTEPLVDFESGRDQRELIGEQKWCALYPDGNQGWAEVRRTGYPVYVATTEPVETLYPGKGTIVRKPYPYSEAISNPDNFSAAISAQPGIVEEKFEAGVWWDVN</sequence>